<evidence type="ECO:0000313" key="3">
    <source>
        <dbReference type="Proteomes" id="UP000075420"/>
    </source>
</evidence>
<dbReference type="Proteomes" id="UP000075420">
    <property type="component" value="Unassembled WGS sequence"/>
</dbReference>
<name>A0A150PTZ9_SORCE</name>
<protein>
    <submittedName>
        <fullName evidence="2">Uncharacterized protein</fullName>
    </submittedName>
</protein>
<organism evidence="2 3">
    <name type="scientific">Sorangium cellulosum</name>
    <name type="common">Polyangium cellulosum</name>
    <dbReference type="NCBI Taxonomy" id="56"/>
    <lineage>
        <taxon>Bacteria</taxon>
        <taxon>Pseudomonadati</taxon>
        <taxon>Myxococcota</taxon>
        <taxon>Polyangia</taxon>
        <taxon>Polyangiales</taxon>
        <taxon>Polyangiaceae</taxon>
        <taxon>Sorangium</taxon>
    </lineage>
</organism>
<evidence type="ECO:0000256" key="1">
    <source>
        <dbReference type="SAM" id="MobiDB-lite"/>
    </source>
</evidence>
<evidence type="ECO:0000313" key="2">
    <source>
        <dbReference type="EMBL" id="KYF58908.1"/>
    </source>
</evidence>
<feature type="region of interest" description="Disordered" evidence="1">
    <location>
        <begin position="44"/>
        <end position="70"/>
    </location>
</feature>
<comment type="caution">
    <text evidence="2">The sequence shown here is derived from an EMBL/GenBank/DDBJ whole genome shotgun (WGS) entry which is preliminary data.</text>
</comment>
<dbReference type="AlphaFoldDB" id="A0A150PTZ9"/>
<gene>
    <name evidence="2" type="ORF">BE08_01505</name>
</gene>
<accession>A0A150PTZ9</accession>
<sequence length="109" mass="12145">MSARDGCAARKRRDRCCCGGAARGRRDRADRAAAGWSDLEHGAYQEGSAHRRRTRSARRSGSAAPMPRGWIKRIDPRDRTIEPDLELLRSQLPARRSHLGALAGHGRYP</sequence>
<proteinExistence type="predicted"/>
<reference evidence="2 3" key="1">
    <citation type="submission" date="2014-02" db="EMBL/GenBank/DDBJ databases">
        <title>The small core and large imbalanced accessory genome model reveals a collaborative survival strategy of Sorangium cellulosum strains in nature.</title>
        <authorList>
            <person name="Han K."/>
            <person name="Peng R."/>
            <person name="Blom J."/>
            <person name="Li Y.-Z."/>
        </authorList>
    </citation>
    <scope>NUCLEOTIDE SEQUENCE [LARGE SCALE GENOMIC DNA]</scope>
    <source>
        <strain evidence="2 3">So0157-25</strain>
    </source>
</reference>
<dbReference type="EMBL" id="JELY01000571">
    <property type="protein sequence ID" value="KYF58908.1"/>
    <property type="molecule type" value="Genomic_DNA"/>
</dbReference>